<protein>
    <recommendedName>
        <fullName evidence="6">Winged helix-turn-helix DNA-binding protein</fullName>
    </recommendedName>
</protein>
<dbReference type="SUPFAM" id="SSF46785">
    <property type="entry name" value="Winged helix' DNA-binding domain"/>
    <property type="match status" value="1"/>
</dbReference>
<dbReference type="RefSeq" id="WP_132962104.1">
    <property type="nucleotide sequence ID" value="NZ_SMAH01000004.1"/>
</dbReference>
<sequence length="90" mass="10266">MRPARSTDPWTSHEAADRTAEFAPTQRNRILGMLRLYGPLTPEEISNLLGFEPYAIRKRLPELQKAGLAMPTGEVKPTRSGRHQRVWRAI</sequence>
<feature type="region of interest" description="Disordered" evidence="1">
    <location>
        <begin position="1"/>
        <end position="23"/>
    </location>
</feature>
<evidence type="ECO:0000256" key="1">
    <source>
        <dbReference type="SAM" id="MobiDB-lite"/>
    </source>
</evidence>
<evidence type="ECO:0000313" key="2">
    <source>
        <dbReference type="EMBL" id="TCS98787.1"/>
    </source>
</evidence>
<dbReference type="Proteomes" id="UP000315577">
    <property type="component" value="Unassembled WGS sequence"/>
</dbReference>
<evidence type="ECO:0000313" key="5">
    <source>
        <dbReference type="Proteomes" id="UP000315577"/>
    </source>
</evidence>
<evidence type="ECO:0000313" key="4">
    <source>
        <dbReference type="Proteomes" id="UP000295536"/>
    </source>
</evidence>
<reference evidence="2 4" key="1">
    <citation type="submission" date="2019-03" db="EMBL/GenBank/DDBJ databases">
        <title>Genomic Encyclopedia of Type Strains, Phase IV (KMG-IV): sequencing the most valuable type-strain genomes for metagenomic binning, comparative biology and taxonomic classification.</title>
        <authorList>
            <person name="Goeker M."/>
        </authorList>
    </citation>
    <scope>NUCLEOTIDE SEQUENCE [LARGE SCALE GENOMIC DNA]</scope>
    <source>
        <strain evidence="2 4">DSM 12034</strain>
    </source>
</reference>
<keyword evidence="5" id="KW-1185">Reference proteome</keyword>
<evidence type="ECO:0000313" key="3">
    <source>
        <dbReference type="EMBL" id="TSE20288.1"/>
    </source>
</evidence>
<name>A0A4V2UW98_9BURK</name>
<dbReference type="OrthoDB" id="9156035at2"/>
<dbReference type="InterPro" id="IPR036388">
    <property type="entry name" value="WH-like_DNA-bd_sf"/>
</dbReference>
<gene>
    <name evidence="2" type="ORF">EDC36_104211</name>
    <name evidence="3" type="ORF">Tigna_01919</name>
</gene>
<dbReference type="Gene3D" id="1.10.10.10">
    <property type="entry name" value="Winged helix-like DNA-binding domain superfamily/Winged helix DNA-binding domain"/>
    <property type="match status" value="1"/>
</dbReference>
<dbReference type="EMBL" id="VJNC01000013">
    <property type="protein sequence ID" value="TSE20288.1"/>
    <property type="molecule type" value="Genomic_DNA"/>
</dbReference>
<dbReference type="Proteomes" id="UP000295536">
    <property type="component" value="Unassembled WGS sequence"/>
</dbReference>
<comment type="caution">
    <text evidence="2">The sequence shown here is derived from an EMBL/GenBank/DDBJ whole genome shotgun (WGS) entry which is preliminary data.</text>
</comment>
<accession>A0A4V2UW98</accession>
<reference evidence="3 5" key="2">
    <citation type="submission" date="2019-07" db="EMBL/GenBank/DDBJ databases">
        <title>Tepidimonas ignava SPS-1037 draft genome.</title>
        <authorList>
            <person name="Da Costa M.S."/>
            <person name="Froufe H.J.C."/>
            <person name="Egas C."/>
            <person name="Albuquerque L."/>
        </authorList>
    </citation>
    <scope>NUCLEOTIDE SEQUENCE [LARGE SCALE GENOMIC DNA]</scope>
    <source>
        <strain evidence="3 5">SPS-1037</strain>
    </source>
</reference>
<dbReference type="EMBL" id="SMAH01000004">
    <property type="protein sequence ID" value="TCS98787.1"/>
    <property type="molecule type" value="Genomic_DNA"/>
</dbReference>
<dbReference type="InterPro" id="IPR036390">
    <property type="entry name" value="WH_DNA-bd_sf"/>
</dbReference>
<dbReference type="AlphaFoldDB" id="A0A4V2UW98"/>
<proteinExistence type="predicted"/>
<evidence type="ECO:0008006" key="6">
    <source>
        <dbReference type="Google" id="ProtNLM"/>
    </source>
</evidence>
<organism evidence="2 4">
    <name type="scientific">Tepidimonas ignava</name>
    <dbReference type="NCBI Taxonomy" id="114249"/>
    <lineage>
        <taxon>Bacteria</taxon>
        <taxon>Pseudomonadati</taxon>
        <taxon>Pseudomonadota</taxon>
        <taxon>Betaproteobacteria</taxon>
        <taxon>Burkholderiales</taxon>
        <taxon>Tepidimonas</taxon>
    </lineage>
</organism>